<accession>A0A1I1YQL6</accession>
<dbReference type="EMBL" id="FOMX01000010">
    <property type="protein sequence ID" value="SFE21817.1"/>
    <property type="molecule type" value="Genomic_DNA"/>
</dbReference>
<keyword evidence="2" id="KW-1185">Reference proteome</keyword>
<dbReference type="OrthoDB" id="5521318at2"/>
<gene>
    <name evidence="1" type="ORF">SAMN02745121_03466</name>
</gene>
<proteinExistence type="predicted"/>
<dbReference type="Gene3D" id="1.20.120.1490">
    <property type="match status" value="1"/>
</dbReference>
<dbReference type="Pfam" id="PF13801">
    <property type="entry name" value="Metal_resist"/>
    <property type="match status" value="1"/>
</dbReference>
<dbReference type="AlphaFoldDB" id="A0A1I1YQL6"/>
<dbReference type="Proteomes" id="UP000199400">
    <property type="component" value="Unassembled WGS sequence"/>
</dbReference>
<dbReference type="InterPro" id="IPR025961">
    <property type="entry name" value="Metal_resist"/>
</dbReference>
<evidence type="ECO:0000313" key="2">
    <source>
        <dbReference type="Proteomes" id="UP000199400"/>
    </source>
</evidence>
<sequence>MHPWFSAWRGFARRVASSRHYGHEHVHCGGFGRGRCGDHDESGGGGEQGGGPEGFFWGGGPFGVRRPLRFLAYKLGLDERQVGELAVILDGLKVERAQAELDLRRTSGSYADLLAADTFDDAAAAQIAAERTRSAERVQKAVQVAVGKIHALLAEEQRRRFVYMLRTGLVRL</sequence>
<organism evidence="1 2">
    <name type="scientific">Nannocystis exedens</name>
    <dbReference type="NCBI Taxonomy" id="54"/>
    <lineage>
        <taxon>Bacteria</taxon>
        <taxon>Pseudomonadati</taxon>
        <taxon>Myxococcota</taxon>
        <taxon>Polyangia</taxon>
        <taxon>Nannocystales</taxon>
        <taxon>Nannocystaceae</taxon>
        <taxon>Nannocystis</taxon>
    </lineage>
</organism>
<reference evidence="2" key="1">
    <citation type="submission" date="2016-10" db="EMBL/GenBank/DDBJ databases">
        <authorList>
            <person name="Varghese N."/>
            <person name="Submissions S."/>
        </authorList>
    </citation>
    <scope>NUCLEOTIDE SEQUENCE [LARGE SCALE GENOMIC DNA]</scope>
    <source>
        <strain evidence="2">ATCC 25963</strain>
    </source>
</reference>
<evidence type="ECO:0000313" key="1">
    <source>
        <dbReference type="EMBL" id="SFE21817.1"/>
    </source>
</evidence>
<protein>
    <submittedName>
        <fullName evidence="1">Heavy-metal resistance</fullName>
    </submittedName>
</protein>
<dbReference type="STRING" id="54.SAMN02745121_03466"/>
<name>A0A1I1YQL6_9BACT</name>
<dbReference type="RefSeq" id="WP_096328361.1">
    <property type="nucleotide sequence ID" value="NZ_FOMX01000010.1"/>
</dbReference>